<proteinExistence type="predicted"/>
<feature type="region of interest" description="Disordered" evidence="1">
    <location>
        <begin position="1"/>
        <end position="21"/>
    </location>
</feature>
<organism evidence="2 3">
    <name type="scientific">Prototheca wickerhamii</name>
    <dbReference type="NCBI Taxonomy" id="3111"/>
    <lineage>
        <taxon>Eukaryota</taxon>
        <taxon>Viridiplantae</taxon>
        <taxon>Chlorophyta</taxon>
        <taxon>core chlorophytes</taxon>
        <taxon>Trebouxiophyceae</taxon>
        <taxon>Chlorellales</taxon>
        <taxon>Chlorellaceae</taxon>
        <taxon>Prototheca</taxon>
    </lineage>
</organism>
<feature type="region of interest" description="Disordered" evidence="1">
    <location>
        <begin position="88"/>
        <end position="132"/>
    </location>
</feature>
<dbReference type="Proteomes" id="UP001255856">
    <property type="component" value="Unassembled WGS sequence"/>
</dbReference>
<dbReference type="EMBL" id="JASFZW010000007">
    <property type="protein sequence ID" value="KAK2077348.1"/>
    <property type="molecule type" value="Genomic_DNA"/>
</dbReference>
<gene>
    <name evidence="2" type="ORF">QBZ16_004982</name>
</gene>
<dbReference type="AlphaFoldDB" id="A0AAD9IFN7"/>
<sequence length="132" mass="14052">MQEEREQSDATERTEGDDGPVVLEEVAEATVKFAAAPAEVAGKYDTEDGHCDEEGRGARPVRHSTMVGLLPLRQMIALGWVQARAEDETSVSTDETVRPASPLEPLASGAAKTPPSVSRPGGLRALTFRGSH</sequence>
<name>A0AAD9IFN7_PROWI</name>
<evidence type="ECO:0000256" key="1">
    <source>
        <dbReference type="SAM" id="MobiDB-lite"/>
    </source>
</evidence>
<reference evidence="2" key="1">
    <citation type="submission" date="2021-01" db="EMBL/GenBank/DDBJ databases">
        <authorList>
            <person name="Eckstrom K.M.E."/>
        </authorList>
    </citation>
    <scope>NUCLEOTIDE SEQUENCE</scope>
    <source>
        <strain evidence="2">UVCC 0001</strain>
    </source>
</reference>
<evidence type="ECO:0000313" key="3">
    <source>
        <dbReference type="Proteomes" id="UP001255856"/>
    </source>
</evidence>
<protein>
    <submittedName>
        <fullName evidence="2">Uncharacterized protein</fullName>
    </submittedName>
</protein>
<keyword evidence="3" id="KW-1185">Reference proteome</keyword>
<feature type="compositionally biased region" description="Basic and acidic residues" evidence="1">
    <location>
        <begin position="1"/>
        <end position="16"/>
    </location>
</feature>
<accession>A0AAD9IFN7</accession>
<evidence type="ECO:0000313" key="2">
    <source>
        <dbReference type="EMBL" id="KAK2077348.1"/>
    </source>
</evidence>
<comment type="caution">
    <text evidence="2">The sequence shown here is derived from an EMBL/GenBank/DDBJ whole genome shotgun (WGS) entry which is preliminary data.</text>
</comment>